<reference evidence="3 4" key="1">
    <citation type="submission" date="2023-08" db="EMBL/GenBank/DDBJ databases">
        <title>Black Yeasts Isolated from many extreme environments.</title>
        <authorList>
            <person name="Coleine C."/>
            <person name="Stajich J.E."/>
            <person name="Selbmann L."/>
        </authorList>
    </citation>
    <scope>NUCLEOTIDE SEQUENCE [LARGE SCALE GENOMIC DNA]</scope>
    <source>
        <strain evidence="3 4">CCFEE 5792</strain>
    </source>
</reference>
<dbReference type="InterPro" id="IPR008914">
    <property type="entry name" value="PEBP"/>
</dbReference>
<dbReference type="GeneID" id="89974685"/>
<dbReference type="Pfam" id="PF01161">
    <property type="entry name" value="PBP"/>
    <property type="match status" value="1"/>
</dbReference>
<proteinExistence type="predicted"/>
<dbReference type="InterPro" id="IPR036610">
    <property type="entry name" value="PEBP-like_sf"/>
</dbReference>
<accession>A0AAV9N2Z9</accession>
<dbReference type="Gene3D" id="3.90.280.10">
    <property type="entry name" value="PEBP-like"/>
    <property type="match status" value="1"/>
</dbReference>
<feature type="signal peptide" evidence="2">
    <location>
        <begin position="1"/>
        <end position="20"/>
    </location>
</feature>
<keyword evidence="2" id="KW-0732">Signal</keyword>
<dbReference type="CDD" id="cd00866">
    <property type="entry name" value="PEBP_euk"/>
    <property type="match status" value="1"/>
</dbReference>
<comment type="caution">
    <text evidence="3">The sequence shown here is derived from an EMBL/GenBank/DDBJ whole genome shotgun (WGS) entry which is preliminary data.</text>
</comment>
<feature type="chain" id="PRO_5043350723" description="PEBP-like protein" evidence="2">
    <location>
        <begin position="21"/>
        <end position="289"/>
    </location>
</feature>
<name>A0AAV9N2Z9_9EURO</name>
<feature type="region of interest" description="Disordered" evidence="1">
    <location>
        <begin position="217"/>
        <end position="258"/>
    </location>
</feature>
<gene>
    <name evidence="3" type="ORF">LTR84_006513</name>
</gene>
<dbReference type="AlphaFoldDB" id="A0AAV9N2Z9"/>
<dbReference type="GO" id="GO:0030162">
    <property type="term" value="P:regulation of proteolysis"/>
    <property type="evidence" value="ECO:0007669"/>
    <property type="project" value="TreeGrafter"/>
</dbReference>
<evidence type="ECO:0008006" key="5">
    <source>
        <dbReference type="Google" id="ProtNLM"/>
    </source>
</evidence>
<sequence>MKNSYTILAPLVLALATAQSAPDFYIEVENNLRVLYEASNTEVTPPGVLLARDLVLEPPTAFAPQGATNAEEYILFMIDQDVPRNGSRVALLHYFAPNLLSTNATLALEGAGSGNESTAVGASYIPPTPPGGDGPHRYTFLLYAQPNNFTIPAEYTSISPPNSTADRVGFDIVGFAEAAGLGQPLAANYLRVLNGTAEETSSAATASATSTGSAIVSTSATGPAASTTSGATSASETASESAGSATSSAATSATSTAGNGAASVRVHNSLTELMAGLLLGVVGAGMFML</sequence>
<evidence type="ECO:0000313" key="3">
    <source>
        <dbReference type="EMBL" id="KAK5047417.1"/>
    </source>
</evidence>
<evidence type="ECO:0000313" key="4">
    <source>
        <dbReference type="Proteomes" id="UP001358417"/>
    </source>
</evidence>
<dbReference type="PANTHER" id="PTHR11362">
    <property type="entry name" value="PHOSPHATIDYLETHANOLAMINE-BINDING PROTEIN"/>
    <property type="match status" value="1"/>
</dbReference>
<dbReference type="GO" id="GO:0030414">
    <property type="term" value="F:peptidase inhibitor activity"/>
    <property type="evidence" value="ECO:0007669"/>
    <property type="project" value="TreeGrafter"/>
</dbReference>
<dbReference type="SUPFAM" id="SSF49777">
    <property type="entry name" value="PEBP-like"/>
    <property type="match status" value="1"/>
</dbReference>
<dbReference type="EMBL" id="JAVRRD010000025">
    <property type="protein sequence ID" value="KAK5047417.1"/>
    <property type="molecule type" value="Genomic_DNA"/>
</dbReference>
<organism evidence="3 4">
    <name type="scientific">Exophiala bonariae</name>
    <dbReference type="NCBI Taxonomy" id="1690606"/>
    <lineage>
        <taxon>Eukaryota</taxon>
        <taxon>Fungi</taxon>
        <taxon>Dikarya</taxon>
        <taxon>Ascomycota</taxon>
        <taxon>Pezizomycotina</taxon>
        <taxon>Eurotiomycetes</taxon>
        <taxon>Chaetothyriomycetidae</taxon>
        <taxon>Chaetothyriales</taxon>
        <taxon>Herpotrichiellaceae</taxon>
        <taxon>Exophiala</taxon>
    </lineage>
</organism>
<dbReference type="RefSeq" id="XP_064702961.1">
    <property type="nucleotide sequence ID" value="XM_064850074.1"/>
</dbReference>
<evidence type="ECO:0000256" key="1">
    <source>
        <dbReference type="SAM" id="MobiDB-lite"/>
    </source>
</evidence>
<dbReference type="Proteomes" id="UP001358417">
    <property type="component" value="Unassembled WGS sequence"/>
</dbReference>
<dbReference type="InterPro" id="IPR035810">
    <property type="entry name" value="PEBP_euk"/>
</dbReference>
<keyword evidence="4" id="KW-1185">Reference proteome</keyword>
<dbReference type="GO" id="GO:0005543">
    <property type="term" value="F:phospholipid binding"/>
    <property type="evidence" value="ECO:0007669"/>
    <property type="project" value="TreeGrafter"/>
</dbReference>
<protein>
    <recommendedName>
        <fullName evidence="5">PEBP-like protein</fullName>
    </recommendedName>
</protein>
<evidence type="ECO:0000256" key="2">
    <source>
        <dbReference type="SAM" id="SignalP"/>
    </source>
</evidence>
<dbReference type="GO" id="GO:0046578">
    <property type="term" value="P:regulation of Ras protein signal transduction"/>
    <property type="evidence" value="ECO:0007669"/>
    <property type="project" value="TreeGrafter"/>
</dbReference>
<dbReference type="PANTHER" id="PTHR11362:SF148">
    <property type="entry name" value="CARBOXYPEPTIDASE Y INHIBITOR"/>
    <property type="match status" value="1"/>
</dbReference>